<proteinExistence type="predicted"/>
<geneLocation type="plasmid" evidence="2">
    <name>p1</name>
</geneLocation>
<dbReference type="GO" id="GO:0016853">
    <property type="term" value="F:isomerase activity"/>
    <property type="evidence" value="ECO:0007669"/>
    <property type="project" value="UniProtKB-KW"/>
</dbReference>
<keyword evidence="2" id="KW-0413">Isomerase</keyword>
<keyword evidence="2" id="KW-0614">Plasmid</keyword>
<gene>
    <name evidence="2" type="ORF">LXN57_01030</name>
</gene>
<dbReference type="InterPro" id="IPR050312">
    <property type="entry name" value="IolE/XylAMocC-like"/>
</dbReference>
<organism evidence="2 3">
    <name type="scientific">Paractinoplanes hotanensis</name>
    <dbReference type="NCBI Taxonomy" id="2906497"/>
    <lineage>
        <taxon>Bacteria</taxon>
        <taxon>Bacillati</taxon>
        <taxon>Actinomycetota</taxon>
        <taxon>Actinomycetes</taxon>
        <taxon>Micromonosporales</taxon>
        <taxon>Micromonosporaceae</taxon>
        <taxon>Paractinoplanes</taxon>
    </lineage>
</organism>
<dbReference type="InterPro" id="IPR013022">
    <property type="entry name" value="Xyl_isomerase-like_TIM-brl"/>
</dbReference>
<dbReference type="PANTHER" id="PTHR12110">
    <property type="entry name" value="HYDROXYPYRUVATE ISOMERASE"/>
    <property type="match status" value="1"/>
</dbReference>
<evidence type="ECO:0000313" key="3">
    <source>
        <dbReference type="Proteomes" id="UP001523216"/>
    </source>
</evidence>
<evidence type="ECO:0000313" key="2">
    <source>
        <dbReference type="EMBL" id="MCM4076142.1"/>
    </source>
</evidence>
<evidence type="ECO:0000259" key="1">
    <source>
        <dbReference type="Pfam" id="PF01261"/>
    </source>
</evidence>
<dbReference type="EMBL" id="JAMQOL010000001">
    <property type="protein sequence ID" value="MCM4076142.1"/>
    <property type="molecule type" value="Genomic_DNA"/>
</dbReference>
<keyword evidence="3" id="KW-1185">Reference proteome</keyword>
<comment type="caution">
    <text evidence="2">The sequence shown here is derived from an EMBL/GenBank/DDBJ whole genome shotgun (WGS) entry which is preliminary data.</text>
</comment>
<reference evidence="2 3" key="1">
    <citation type="submission" date="2022-06" db="EMBL/GenBank/DDBJ databases">
        <title>Actinoplanes abujensis sp. nov., isolated from Nigerian arid soil.</title>
        <authorList>
            <person name="Ding P."/>
        </authorList>
    </citation>
    <scope>NUCLEOTIDE SEQUENCE [LARGE SCALE GENOMIC DNA]</scope>
    <source>
        <strain evidence="3">TRM88002</strain>
        <plasmid evidence="2">p1</plasmid>
    </source>
</reference>
<dbReference type="InterPro" id="IPR036237">
    <property type="entry name" value="Xyl_isomerase-like_sf"/>
</dbReference>
<dbReference type="SUPFAM" id="SSF51658">
    <property type="entry name" value="Xylose isomerase-like"/>
    <property type="match status" value="1"/>
</dbReference>
<dbReference type="RefSeq" id="WP_251795921.1">
    <property type="nucleotide sequence ID" value="NZ_JAMQOL010000001.1"/>
</dbReference>
<sequence>MWTLSGFSDEISPDFTEQCEVVTGLGMTHVEVRSAWDVNILDLSPEQLEKVKKTLSAYALKVSSIGSPIGKIAVTDDFAPHLERMRHAAEVARLLDAPYIRIFSFFIPAGDDPAVHRNEVIERMRALTRVAEEADLILLHENEKEIYGDVPSRCLDLIRSVGSPYLRLAWDPANFVQVGVRPYTDGYAQLRPHVEYVQIKDALLADGTVVPAGQGDGEVAETLRALRHDGFDGFFSLEPHLAAGHATGGFSGPELFRTAHSAFTGLLKTEEIEYV</sequence>
<name>A0ABT0XSJ9_9ACTN</name>
<accession>A0ABT0XSJ9</accession>
<dbReference type="PANTHER" id="PTHR12110:SF53">
    <property type="entry name" value="BLR5974 PROTEIN"/>
    <property type="match status" value="1"/>
</dbReference>
<dbReference type="Pfam" id="PF01261">
    <property type="entry name" value="AP_endonuc_2"/>
    <property type="match status" value="1"/>
</dbReference>
<protein>
    <submittedName>
        <fullName evidence="2">Sugar phosphate isomerase/epimerase</fullName>
    </submittedName>
</protein>
<dbReference type="Proteomes" id="UP001523216">
    <property type="component" value="Unassembled WGS sequence"/>
</dbReference>
<dbReference type="Gene3D" id="3.20.20.150">
    <property type="entry name" value="Divalent-metal-dependent TIM barrel enzymes"/>
    <property type="match status" value="1"/>
</dbReference>
<feature type="domain" description="Xylose isomerase-like TIM barrel" evidence="1">
    <location>
        <begin position="24"/>
        <end position="240"/>
    </location>
</feature>